<proteinExistence type="predicted"/>
<dbReference type="AlphaFoldDB" id="A0A9J5WVY2"/>
<dbReference type="FunFam" id="3.30.559.10:FF:000035">
    <property type="entry name" value="Phenolic glucoside malonyltransferase 1"/>
    <property type="match status" value="1"/>
</dbReference>
<reference evidence="3 4" key="1">
    <citation type="submission" date="2020-09" db="EMBL/GenBank/DDBJ databases">
        <title>De no assembly of potato wild relative species, Solanum commersonii.</title>
        <authorList>
            <person name="Cho K."/>
        </authorList>
    </citation>
    <scope>NUCLEOTIDE SEQUENCE [LARGE SCALE GENOMIC DNA]</scope>
    <source>
        <strain evidence="3">LZ3.2</strain>
        <tissue evidence="3">Leaf</tissue>
    </source>
</reference>
<dbReference type="Pfam" id="PF02458">
    <property type="entry name" value="Transferase"/>
    <property type="match status" value="3"/>
</dbReference>
<dbReference type="GO" id="GO:0016747">
    <property type="term" value="F:acyltransferase activity, transferring groups other than amino-acyl groups"/>
    <property type="evidence" value="ECO:0007669"/>
    <property type="project" value="UniProtKB-ARBA"/>
</dbReference>
<dbReference type="EMBL" id="JACXVP010000010">
    <property type="protein sequence ID" value="KAG5579244.1"/>
    <property type="molecule type" value="Genomic_DNA"/>
</dbReference>
<organism evidence="3 4">
    <name type="scientific">Solanum commersonii</name>
    <name type="common">Commerson's wild potato</name>
    <name type="synonym">Commerson's nightshade</name>
    <dbReference type="NCBI Taxonomy" id="4109"/>
    <lineage>
        <taxon>Eukaryota</taxon>
        <taxon>Viridiplantae</taxon>
        <taxon>Streptophyta</taxon>
        <taxon>Embryophyta</taxon>
        <taxon>Tracheophyta</taxon>
        <taxon>Spermatophyta</taxon>
        <taxon>Magnoliopsida</taxon>
        <taxon>eudicotyledons</taxon>
        <taxon>Gunneridae</taxon>
        <taxon>Pentapetalae</taxon>
        <taxon>asterids</taxon>
        <taxon>lamiids</taxon>
        <taxon>Solanales</taxon>
        <taxon>Solanaceae</taxon>
        <taxon>Solanoideae</taxon>
        <taxon>Solaneae</taxon>
        <taxon>Solanum</taxon>
    </lineage>
</organism>
<gene>
    <name evidence="3" type="ORF">H5410_049871</name>
</gene>
<dbReference type="InterPro" id="IPR023213">
    <property type="entry name" value="CAT-like_dom_sf"/>
</dbReference>
<dbReference type="Proteomes" id="UP000824120">
    <property type="component" value="Chromosome 10"/>
</dbReference>
<name>A0A9J5WVY2_SOLCO</name>
<sequence>MTLVLIEQCQVAPPPHDSATELTLPLTYFDHIWFGFGYIGRILFYKLPISKFNFVQTIIPTLKHSLSLSLKHYTPLVGNITCPLNSSGYPELRHGGTTELTLLVTYFDHIWFGCGYIRRILFYKLPISKLDFVQTIIPTLKHLLSLTLKHYTPLAGNIACPLNSSGYPELRYVAGDSVSITFTETDMDFNHLIGNHHRNAKYFYPFIPQLAQPKDAPGVKLVPVLAIQVTLFPYLGISVGFNLVTIMSLVMEIPSSVIKDPYEQGTIIWDEMKQNMPEIGDIIVTPPLDRLKNLILSRRPNLSYVTSFTITCAYIWTGLIKSKFAIEEEMIDENVMEIFGCVADCRSRLNPPLPQSYFGNCLVTIASKASRVDLVGKDGFIIAVEVIGEAIKKQMKDEELILNCSWPEKIEIISIDNSSGISMSISKYKDSDGDLEQCQVAPPPHGGVTELTLPLTYFDHMWFGFGYMRRILFYKIPISKLDFVQTIIPTLKHSLSLTLKCYTPLAGNIACPLNSSGYPELRYVAGDSVSVTFTEIDMDFNHLIGNHHRNAKDFYPFIPQLAQPKDAPGVKLVPILAIQVTLLPNLGISIGSSFHHVACDGNTIVKFTRTWGLLNKFGGDEQCLANEFIPFYDRSVVKDPYEQGTTIWDEMKQNMPEIGDIIVTPPLDRVRGTFIIERDNIVKLKNLILSRRPNLSYVTSFTITCAYIWTCLIKSKFAIEEEMIDEDVMEIFGCVADCRSRLNPPLPQSYFGNCLVTIASKASRVDLVGKDGFIIAVEVIGEAIKKQMKDEELILNCSWYREFCVVDMKQTLTIAGSPKFDLYDVDFGWGRPEKIEFISIDNSSGISMSISKYKDSDGDLEVGLSLPKIRMSAFAAIFDHGLSFL</sequence>
<dbReference type="PANTHER" id="PTHR31625">
    <property type="match status" value="1"/>
</dbReference>
<dbReference type="OrthoDB" id="1862401at2759"/>
<evidence type="ECO:0000256" key="1">
    <source>
        <dbReference type="ARBA" id="ARBA00022679"/>
    </source>
</evidence>
<dbReference type="Gene3D" id="3.30.559.10">
    <property type="entry name" value="Chloramphenicol acetyltransferase-like domain"/>
    <property type="match status" value="5"/>
</dbReference>
<evidence type="ECO:0000313" key="4">
    <source>
        <dbReference type="Proteomes" id="UP000824120"/>
    </source>
</evidence>
<evidence type="ECO:0000256" key="2">
    <source>
        <dbReference type="ARBA" id="ARBA00023315"/>
    </source>
</evidence>
<accession>A0A9J5WVY2</accession>
<keyword evidence="1" id="KW-0808">Transferase</keyword>
<comment type="caution">
    <text evidence="3">The sequence shown here is derived from an EMBL/GenBank/DDBJ whole genome shotgun (WGS) entry which is preliminary data.</text>
</comment>
<keyword evidence="4" id="KW-1185">Reference proteome</keyword>
<keyword evidence="2" id="KW-0012">Acyltransferase</keyword>
<dbReference type="InterPro" id="IPR051504">
    <property type="entry name" value="Plant_metabolite_acyltrans"/>
</dbReference>
<protein>
    <submittedName>
        <fullName evidence="3">Uncharacterized protein</fullName>
    </submittedName>
</protein>
<evidence type="ECO:0000313" key="3">
    <source>
        <dbReference type="EMBL" id="KAG5579244.1"/>
    </source>
</evidence>